<protein>
    <submittedName>
        <fullName evidence="1">Uncharacterized protein</fullName>
    </submittedName>
</protein>
<proteinExistence type="predicted"/>
<sequence>MDENGAAEETELSHLLDQYIRPQAVELRCESCGGTRRGESQVSIEKVGRSLVVGQVGSTKRTCSIDIVAVQCARRMWRWVRRGSNSRQWWNMCQGARTRDQVTM</sequence>
<dbReference type="Proteomes" id="UP000604046">
    <property type="component" value="Unassembled WGS sequence"/>
</dbReference>
<accession>A0A812THC7</accession>
<organism evidence="1 2">
    <name type="scientific">Symbiodinium natans</name>
    <dbReference type="NCBI Taxonomy" id="878477"/>
    <lineage>
        <taxon>Eukaryota</taxon>
        <taxon>Sar</taxon>
        <taxon>Alveolata</taxon>
        <taxon>Dinophyceae</taxon>
        <taxon>Suessiales</taxon>
        <taxon>Symbiodiniaceae</taxon>
        <taxon>Symbiodinium</taxon>
    </lineage>
</organism>
<dbReference type="EMBL" id="CAJNDS010002559">
    <property type="protein sequence ID" value="CAE7525614.1"/>
    <property type="molecule type" value="Genomic_DNA"/>
</dbReference>
<keyword evidence="2" id="KW-1185">Reference proteome</keyword>
<evidence type="ECO:0000313" key="1">
    <source>
        <dbReference type="EMBL" id="CAE7525614.1"/>
    </source>
</evidence>
<name>A0A812THC7_9DINO</name>
<comment type="caution">
    <text evidence="1">The sequence shown here is derived from an EMBL/GenBank/DDBJ whole genome shotgun (WGS) entry which is preliminary data.</text>
</comment>
<evidence type="ECO:0000313" key="2">
    <source>
        <dbReference type="Proteomes" id="UP000604046"/>
    </source>
</evidence>
<gene>
    <name evidence="1" type="ORF">SNAT2548_LOCUS29421</name>
</gene>
<dbReference type="AlphaFoldDB" id="A0A812THC7"/>
<reference evidence="1" key="1">
    <citation type="submission" date="2021-02" db="EMBL/GenBank/DDBJ databases">
        <authorList>
            <person name="Dougan E. K."/>
            <person name="Rhodes N."/>
            <person name="Thang M."/>
            <person name="Chan C."/>
        </authorList>
    </citation>
    <scope>NUCLEOTIDE SEQUENCE</scope>
</reference>